<evidence type="ECO:0000256" key="2">
    <source>
        <dbReference type="SAM" id="SignalP"/>
    </source>
</evidence>
<evidence type="ECO:0000256" key="1">
    <source>
        <dbReference type="SAM" id="MobiDB-lite"/>
    </source>
</evidence>
<evidence type="ECO:0008006" key="5">
    <source>
        <dbReference type="Google" id="ProtNLM"/>
    </source>
</evidence>
<proteinExistence type="predicted"/>
<dbReference type="EMBL" id="CP114040">
    <property type="protein sequence ID" value="WAS92298.1"/>
    <property type="molecule type" value="Genomic_DNA"/>
</dbReference>
<keyword evidence="2" id="KW-0732">Signal</keyword>
<gene>
    <name evidence="3" type="ORF">O0S08_39475</name>
</gene>
<reference evidence="3" key="1">
    <citation type="submission" date="2022-11" db="EMBL/GenBank/DDBJ databases">
        <title>Minimal conservation of predation-associated metabolite biosynthetic gene clusters underscores biosynthetic potential of Myxococcota including descriptions for ten novel species: Archangium lansinium sp. nov., Myxococcus landrumus sp. nov., Nannocystis bai.</title>
        <authorList>
            <person name="Ahearne A."/>
            <person name="Stevens C."/>
            <person name="Dowd S."/>
        </authorList>
    </citation>
    <scope>NUCLEOTIDE SEQUENCE</scope>
    <source>
        <strain evidence="3">Fl3</strain>
    </source>
</reference>
<organism evidence="3 4">
    <name type="scientific">Nannocystis punicea</name>
    <dbReference type="NCBI Taxonomy" id="2995304"/>
    <lineage>
        <taxon>Bacteria</taxon>
        <taxon>Pseudomonadati</taxon>
        <taxon>Myxococcota</taxon>
        <taxon>Polyangia</taxon>
        <taxon>Nannocystales</taxon>
        <taxon>Nannocystaceae</taxon>
        <taxon>Nannocystis</taxon>
    </lineage>
</organism>
<accession>A0ABY7GZE1</accession>
<evidence type="ECO:0000313" key="4">
    <source>
        <dbReference type="Proteomes" id="UP001164459"/>
    </source>
</evidence>
<dbReference type="Proteomes" id="UP001164459">
    <property type="component" value="Chromosome"/>
</dbReference>
<feature type="compositionally biased region" description="Polar residues" evidence="1">
    <location>
        <begin position="46"/>
        <end position="61"/>
    </location>
</feature>
<protein>
    <recommendedName>
        <fullName evidence="5">Metallo-peptidase family M12B Reprolysin-like</fullName>
    </recommendedName>
</protein>
<dbReference type="RefSeq" id="WP_269034647.1">
    <property type="nucleotide sequence ID" value="NZ_CP114040.1"/>
</dbReference>
<feature type="signal peptide" evidence="2">
    <location>
        <begin position="1"/>
        <end position="21"/>
    </location>
</feature>
<evidence type="ECO:0000313" key="3">
    <source>
        <dbReference type="EMBL" id="WAS92298.1"/>
    </source>
</evidence>
<feature type="chain" id="PRO_5045701225" description="Metallo-peptidase family M12B Reprolysin-like" evidence="2">
    <location>
        <begin position="22"/>
        <end position="550"/>
    </location>
</feature>
<sequence>MTRPQLSISAALALALAPACGDDTGASDGLATNVNATDAPEGTAGVTDSDSDGSVPTTTDTAEPFVPVQAVGGIELEWVEANQGIGVAIGRDGGGVGGSDRTSYLLQNRLTLIRAFWKKLPDDWVPREIEGRLIISGYPEGDKVLTAKAMVDGASFVGNLEKSFFWGLMPGEVIPGLKYRIELWETEKGWALIDPATPAGKNAPNLPLSGNAFIGIEDSYQSMKVTIVPYNYNFGGCITKPDTSAETMKKFENFMFMMNPVEKLEITMHEPIDWQGELTYFGQLNQFMVDLRQQDGAPPEMYYFGLVDVCSGGLGGAGGQAIDIPSGASKSDAWKRISSGLSLKDNVDWSAETFVHEVGHSQGRYHIACSGEAGTDNTYPHQGGDIGEWGFGVINFKLYHPTVHKDYMTYCHPVWASTFGWNKVYPTIQQLSSWEMSGAPAPEDDGAILLGMVYPDGTESWITTPGAVDQTNLSAVQSVEFFAGGEQIAAHAAEVRPQPDSDVVNIVVALPDGFDDVTQIARVDGGRRTVTKAESIQISHKYRSLPLTDK</sequence>
<feature type="region of interest" description="Disordered" evidence="1">
    <location>
        <begin position="31"/>
        <end position="64"/>
    </location>
</feature>
<name>A0ABY7GZE1_9BACT</name>
<keyword evidence="4" id="KW-1185">Reference proteome</keyword>